<keyword evidence="9" id="KW-0067">ATP-binding</keyword>
<dbReference type="InterPro" id="IPR003661">
    <property type="entry name" value="HisK_dim/P_dom"/>
</dbReference>
<dbReference type="InterPro" id="IPR036097">
    <property type="entry name" value="HisK_dim/P_sf"/>
</dbReference>
<dbReference type="Pfam" id="PF13493">
    <property type="entry name" value="DUF4118"/>
    <property type="match status" value="1"/>
</dbReference>
<reference evidence="15 16" key="1">
    <citation type="journal article" date="2020" name="Nature">
        <title>Bacterial chemolithoautotrophy via manganese oxidation.</title>
        <authorList>
            <person name="Yu H."/>
            <person name="Leadbetter J.R."/>
        </authorList>
    </citation>
    <scope>NUCLEOTIDE SEQUENCE [LARGE SCALE GENOMIC DNA]</scope>
    <source>
        <strain evidence="15 16">Mn-1</strain>
    </source>
</reference>
<keyword evidence="8" id="KW-0418">Kinase</keyword>
<comment type="subcellular location">
    <subcellularLocation>
        <location evidence="2">Membrane</location>
        <topology evidence="2">Multi-pass membrane protein</topology>
    </subcellularLocation>
</comment>
<dbReference type="GO" id="GO:0005524">
    <property type="term" value="F:ATP binding"/>
    <property type="evidence" value="ECO:0007669"/>
    <property type="project" value="UniProtKB-KW"/>
</dbReference>
<feature type="domain" description="Histidine kinase" evidence="14">
    <location>
        <begin position="140"/>
        <end position="360"/>
    </location>
</feature>
<dbReference type="PROSITE" id="PS50109">
    <property type="entry name" value="HIS_KIN"/>
    <property type="match status" value="1"/>
</dbReference>
<dbReference type="InterPro" id="IPR050736">
    <property type="entry name" value="Sensor_HK_Regulatory"/>
</dbReference>
<keyword evidence="16" id="KW-1185">Reference proteome</keyword>
<keyword evidence="5" id="KW-0808">Transferase</keyword>
<comment type="caution">
    <text evidence="15">The sequence shown here is derived from an EMBL/GenBank/DDBJ whole genome shotgun (WGS) entry which is preliminary data.</text>
</comment>
<evidence type="ECO:0000259" key="14">
    <source>
        <dbReference type="PROSITE" id="PS50109"/>
    </source>
</evidence>
<dbReference type="Pfam" id="PF00512">
    <property type="entry name" value="HisKA"/>
    <property type="match status" value="1"/>
</dbReference>
<dbReference type="Gene3D" id="1.10.287.130">
    <property type="match status" value="1"/>
</dbReference>
<feature type="transmembrane region" description="Helical" evidence="13">
    <location>
        <begin position="53"/>
        <end position="86"/>
    </location>
</feature>
<dbReference type="PANTHER" id="PTHR43711:SF26">
    <property type="entry name" value="SENSOR HISTIDINE KINASE RCSC"/>
    <property type="match status" value="1"/>
</dbReference>
<protein>
    <recommendedName>
        <fullName evidence="3">histidine kinase</fullName>
        <ecNumber evidence="3">2.7.13.3</ecNumber>
    </recommendedName>
</protein>
<keyword evidence="4" id="KW-0597">Phosphoprotein</keyword>
<organism evidence="15 16">
    <name type="scientific">Candidatus Manganitrophus noduliformans</name>
    <dbReference type="NCBI Taxonomy" id="2606439"/>
    <lineage>
        <taxon>Bacteria</taxon>
        <taxon>Pseudomonadati</taxon>
        <taxon>Nitrospirota</taxon>
        <taxon>Nitrospiria</taxon>
        <taxon>Candidatus Troglogloeales</taxon>
        <taxon>Candidatus Manganitrophaceae</taxon>
        <taxon>Candidatus Manganitrophus</taxon>
    </lineage>
</organism>
<evidence type="ECO:0000256" key="3">
    <source>
        <dbReference type="ARBA" id="ARBA00012438"/>
    </source>
</evidence>
<dbReference type="SMART" id="SM00388">
    <property type="entry name" value="HisKA"/>
    <property type="match status" value="1"/>
</dbReference>
<evidence type="ECO:0000256" key="6">
    <source>
        <dbReference type="ARBA" id="ARBA00022692"/>
    </source>
</evidence>
<evidence type="ECO:0000256" key="9">
    <source>
        <dbReference type="ARBA" id="ARBA00022840"/>
    </source>
</evidence>
<dbReference type="InterPro" id="IPR003594">
    <property type="entry name" value="HATPase_dom"/>
</dbReference>
<keyword evidence="6 13" id="KW-0812">Transmembrane</keyword>
<dbReference type="CDD" id="cd00082">
    <property type="entry name" value="HisKA"/>
    <property type="match status" value="1"/>
</dbReference>
<evidence type="ECO:0000256" key="12">
    <source>
        <dbReference type="ARBA" id="ARBA00023136"/>
    </source>
</evidence>
<proteinExistence type="predicted"/>
<evidence type="ECO:0000256" key="7">
    <source>
        <dbReference type="ARBA" id="ARBA00022741"/>
    </source>
</evidence>
<accession>A0A7X6DRL6</accession>
<dbReference type="InterPro" id="IPR025201">
    <property type="entry name" value="KdpD_TM"/>
</dbReference>
<evidence type="ECO:0000256" key="10">
    <source>
        <dbReference type="ARBA" id="ARBA00022989"/>
    </source>
</evidence>
<dbReference type="Proteomes" id="UP000534783">
    <property type="component" value="Unassembled WGS sequence"/>
</dbReference>
<gene>
    <name evidence="15" type="ORF">MNODULE_14535</name>
</gene>
<dbReference type="EMBL" id="VTOW01000003">
    <property type="protein sequence ID" value="NKE71962.1"/>
    <property type="molecule type" value="Genomic_DNA"/>
</dbReference>
<dbReference type="PRINTS" id="PR00344">
    <property type="entry name" value="BCTRLSENSOR"/>
</dbReference>
<keyword evidence="11" id="KW-0902">Two-component regulatory system</keyword>
<evidence type="ECO:0000256" key="1">
    <source>
        <dbReference type="ARBA" id="ARBA00000085"/>
    </source>
</evidence>
<dbReference type="InterPro" id="IPR005467">
    <property type="entry name" value="His_kinase_dom"/>
</dbReference>
<feature type="transmembrane region" description="Helical" evidence="13">
    <location>
        <begin position="98"/>
        <end position="116"/>
    </location>
</feature>
<dbReference type="FunFam" id="3.30.565.10:FF:000010">
    <property type="entry name" value="Sensor histidine kinase RcsC"/>
    <property type="match status" value="1"/>
</dbReference>
<evidence type="ECO:0000313" key="16">
    <source>
        <dbReference type="Proteomes" id="UP000534783"/>
    </source>
</evidence>
<name>A0A7X6DRL6_9BACT</name>
<dbReference type="Gene3D" id="1.20.120.620">
    <property type="entry name" value="Backbone structure of the membrane domain of e. Coli histidine kinase receptor kdpd"/>
    <property type="match status" value="1"/>
</dbReference>
<dbReference type="CDD" id="cd16922">
    <property type="entry name" value="HATPase_EvgS-ArcB-TorS-like"/>
    <property type="match status" value="1"/>
</dbReference>
<keyword evidence="7" id="KW-0547">Nucleotide-binding</keyword>
<evidence type="ECO:0000256" key="11">
    <source>
        <dbReference type="ARBA" id="ARBA00023012"/>
    </source>
</evidence>
<evidence type="ECO:0000256" key="5">
    <source>
        <dbReference type="ARBA" id="ARBA00022679"/>
    </source>
</evidence>
<dbReference type="AlphaFoldDB" id="A0A7X6DRL6"/>
<comment type="catalytic activity">
    <reaction evidence="1">
        <text>ATP + protein L-histidine = ADP + protein N-phospho-L-histidine.</text>
        <dbReference type="EC" id="2.7.13.3"/>
    </reaction>
</comment>
<dbReference type="PANTHER" id="PTHR43711">
    <property type="entry name" value="TWO-COMPONENT HISTIDINE KINASE"/>
    <property type="match status" value="1"/>
</dbReference>
<dbReference type="SUPFAM" id="SSF47384">
    <property type="entry name" value="Homodimeric domain of signal transducing histidine kinase"/>
    <property type="match status" value="1"/>
</dbReference>
<dbReference type="SUPFAM" id="SSF55874">
    <property type="entry name" value="ATPase domain of HSP90 chaperone/DNA topoisomerase II/histidine kinase"/>
    <property type="match status" value="1"/>
</dbReference>
<feature type="transmembrane region" description="Helical" evidence="13">
    <location>
        <begin position="24"/>
        <end position="47"/>
    </location>
</feature>
<dbReference type="SMART" id="SM00387">
    <property type="entry name" value="HATPase_c"/>
    <property type="match status" value="1"/>
</dbReference>
<dbReference type="InterPro" id="IPR004358">
    <property type="entry name" value="Sig_transdc_His_kin-like_C"/>
</dbReference>
<evidence type="ECO:0000256" key="13">
    <source>
        <dbReference type="SAM" id="Phobius"/>
    </source>
</evidence>
<dbReference type="EC" id="2.7.13.3" evidence="3"/>
<keyword evidence="12 13" id="KW-0472">Membrane</keyword>
<dbReference type="InterPro" id="IPR036890">
    <property type="entry name" value="HATPase_C_sf"/>
</dbReference>
<keyword evidence="10 13" id="KW-1133">Transmembrane helix</keyword>
<dbReference type="Pfam" id="PF02518">
    <property type="entry name" value="HATPase_c"/>
    <property type="match status" value="1"/>
</dbReference>
<dbReference type="InterPro" id="IPR038318">
    <property type="entry name" value="KdpD_sf"/>
</dbReference>
<dbReference type="GO" id="GO:0016020">
    <property type="term" value="C:membrane"/>
    <property type="evidence" value="ECO:0007669"/>
    <property type="project" value="UniProtKB-SubCell"/>
</dbReference>
<evidence type="ECO:0000256" key="4">
    <source>
        <dbReference type="ARBA" id="ARBA00022553"/>
    </source>
</evidence>
<sequence length="362" mass="39820">MEGRSWMKWPGRFNILRGSPSRKIGYALAVLATGSALFIKLAIGTLIESPPFLLFFAAVMISSWYGGLGPGLLATFLATMADVYFFFLPSQAFEVKSLDILMVGLFVLEAVIISVLSEVRLSALRQAGELNRLKSQFLSIVSHDLRTPLNAIIGYSSLLRDPRVSENVAKREEMLERIHQNARIQLSLITDVLDLSRIETGKIAIETEQVDLSELIREILNMLEPLGTEKGLVVDFVEDPTAPAIRTDRGKVRQIFTNLIGNAIKFTEQGSIRIRVIHHLSQEAVSVEITDTGIGISEEDLPHIFEPFYQAPAFKEAYGPGTGLGLSIVKRFADLLGGSVEVVSKPGAGSTFTVRFPYDLPA</sequence>
<dbReference type="GO" id="GO:0000155">
    <property type="term" value="F:phosphorelay sensor kinase activity"/>
    <property type="evidence" value="ECO:0007669"/>
    <property type="project" value="InterPro"/>
</dbReference>
<evidence type="ECO:0000256" key="2">
    <source>
        <dbReference type="ARBA" id="ARBA00004141"/>
    </source>
</evidence>
<dbReference type="Gene3D" id="3.30.565.10">
    <property type="entry name" value="Histidine kinase-like ATPase, C-terminal domain"/>
    <property type="match status" value="1"/>
</dbReference>
<evidence type="ECO:0000313" key="15">
    <source>
        <dbReference type="EMBL" id="NKE71962.1"/>
    </source>
</evidence>
<evidence type="ECO:0000256" key="8">
    <source>
        <dbReference type="ARBA" id="ARBA00022777"/>
    </source>
</evidence>